<dbReference type="Pfam" id="PF10091">
    <property type="entry name" value="Glycoamylase"/>
    <property type="match status" value="1"/>
</dbReference>
<feature type="signal peptide" evidence="2">
    <location>
        <begin position="1"/>
        <end position="25"/>
    </location>
</feature>
<keyword evidence="2" id="KW-0732">Signal</keyword>
<feature type="chain" id="PRO_5022925473" description="Glycoamylase-like domain-containing protein" evidence="2">
    <location>
        <begin position="26"/>
        <end position="624"/>
    </location>
</feature>
<accession>A0A5C7FTW6</accession>
<proteinExistence type="predicted"/>
<comment type="caution">
    <text evidence="4">The sequence shown here is derived from an EMBL/GenBank/DDBJ whole genome shotgun (WGS) entry which is preliminary data.</text>
</comment>
<evidence type="ECO:0000256" key="1">
    <source>
        <dbReference type="SAM" id="MobiDB-lite"/>
    </source>
</evidence>
<dbReference type="EMBL" id="VOXD01000010">
    <property type="protein sequence ID" value="TXF89969.1"/>
    <property type="molecule type" value="Genomic_DNA"/>
</dbReference>
<dbReference type="OrthoDB" id="5937621at2"/>
<protein>
    <recommendedName>
        <fullName evidence="3">Glycoamylase-like domain-containing protein</fullName>
    </recommendedName>
</protein>
<dbReference type="InterPro" id="IPR019282">
    <property type="entry name" value="Glycoamylase-like_cons_dom"/>
</dbReference>
<evidence type="ECO:0000313" key="4">
    <source>
        <dbReference type="EMBL" id="TXF89969.1"/>
    </source>
</evidence>
<keyword evidence="5" id="KW-1185">Reference proteome</keyword>
<evidence type="ECO:0000256" key="2">
    <source>
        <dbReference type="SAM" id="SignalP"/>
    </source>
</evidence>
<sequence length="624" mass="69204">MQAFKVFSWTVFYVMIVSQSSQLLAQPEAATGVTATAYDHHIELNWDQHPNPSVNTMRVYGSIDGAEYTLLGSVNSVTFNYVDFVGDFDVTSSYYLRAVGSGGQLGTPSDTVTATTFEMNDSMLLDMVQAYTFRYFYDFGHPTSGLARERNTTATVTSGGSGFGIMALIVGAERGFITYEQARVRTSKIVDFLLTVPRFKGAFSHWMNGATGAVIPFSPPDDGGDLVETAFLMQGLLTARQYYTGDSAEEIALRENITQLWEDVNWDWYRKESNEDVLYWHWSPTNNFSINLQLRGFNETHIAYILGIAAPNAEHSIPASLYHTGWAGGAYENSLGYYGIPLIVGRGKGGPLFFTHYSYLGFDPRGIKDQYANYFVANRNHTLINYEHCVDNPYNWEGYGPNSWGLTASDDPDGYLAHAPDSRQTDNGTISPTAALSSMPYTPEKSMDALKYFYRELGDEMWGPYGFYDAFNADRNWYANSYLAIDQGPIICMIENHRSGLLWDLFMRNPEIEPALEAIGFTTDSTIVSNEEIPQFLTSPPSISPNPVRGTTTLTLALDRAGAITVNLFGADGHNHGLVLEPGLLQPGSHQLTLHLRPRLKNGLYYLRINGPGGSAILPIILAD</sequence>
<gene>
    <name evidence="4" type="ORF">FUA23_08415</name>
</gene>
<dbReference type="Gene3D" id="1.50.10.140">
    <property type="match status" value="1"/>
</dbReference>
<dbReference type="AlphaFoldDB" id="A0A5C7FTW6"/>
<feature type="domain" description="Glycoamylase-like" evidence="3">
    <location>
        <begin position="292"/>
        <end position="510"/>
    </location>
</feature>
<name>A0A5C7FTW6_9BACT</name>
<dbReference type="Gene3D" id="2.60.40.10">
    <property type="entry name" value="Immunoglobulins"/>
    <property type="match status" value="1"/>
</dbReference>
<organism evidence="4 5">
    <name type="scientific">Neolewinella aurantiaca</name>
    <dbReference type="NCBI Taxonomy" id="2602767"/>
    <lineage>
        <taxon>Bacteria</taxon>
        <taxon>Pseudomonadati</taxon>
        <taxon>Bacteroidota</taxon>
        <taxon>Saprospiria</taxon>
        <taxon>Saprospirales</taxon>
        <taxon>Lewinellaceae</taxon>
        <taxon>Neolewinella</taxon>
    </lineage>
</organism>
<reference evidence="4 5" key="1">
    <citation type="submission" date="2019-08" db="EMBL/GenBank/DDBJ databases">
        <title>Lewinella sp. strain SSH13 Genome sequencing and assembly.</title>
        <authorList>
            <person name="Kim I."/>
        </authorList>
    </citation>
    <scope>NUCLEOTIDE SEQUENCE [LARGE SCALE GENOMIC DNA]</scope>
    <source>
        <strain evidence="4 5">SSH13</strain>
    </source>
</reference>
<feature type="region of interest" description="Disordered" evidence="1">
    <location>
        <begin position="416"/>
        <end position="435"/>
    </location>
</feature>
<dbReference type="Proteomes" id="UP000321907">
    <property type="component" value="Unassembled WGS sequence"/>
</dbReference>
<evidence type="ECO:0000313" key="5">
    <source>
        <dbReference type="Proteomes" id="UP000321907"/>
    </source>
</evidence>
<feature type="compositionally biased region" description="Polar residues" evidence="1">
    <location>
        <begin position="425"/>
        <end position="435"/>
    </location>
</feature>
<dbReference type="InterPro" id="IPR013783">
    <property type="entry name" value="Ig-like_fold"/>
</dbReference>
<evidence type="ECO:0000259" key="3">
    <source>
        <dbReference type="Pfam" id="PF10091"/>
    </source>
</evidence>